<dbReference type="OrthoDB" id="1708588at2759"/>
<dbReference type="EMBL" id="JYDT01000001">
    <property type="protein sequence ID" value="KRY93745.1"/>
    <property type="molecule type" value="Genomic_DNA"/>
</dbReference>
<reference evidence="2 3" key="1">
    <citation type="submission" date="2015-01" db="EMBL/GenBank/DDBJ databases">
        <title>Evolution of Trichinella species and genotypes.</title>
        <authorList>
            <person name="Korhonen P.K."/>
            <person name="Edoardo P."/>
            <person name="Giuseppe L.R."/>
            <person name="Gasser R.B."/>
        </authorList>
    </citation>
    <scope>NUCLEOTIDE SEQUENCE [LARGE SCALE GENOMIC DNA]</scope>
    <source>
        <strain evidence="2">ISS470</strain>
    </source>
</reference>
<dbReference type="InterPro" id="IPR032337">
    <property type="entry name" value="RPRD1A/B_C"/>
</dbReference>
<dbReference type="GO" id="GO:0031124">
    <property type="term" value="P:mRNA 3'-end processing"/>
    <property type="evidence" value="ECO:0007669"/>
    <property type="project" value="TreeGrafter"/>
</dbReference>
<dbReference type="Pfam" id="PF04818">
    <property type="entry name" value="CID"/>
    <property type="match status" value="1"/>
</dbReference>
<dbReference type="Proteomes" id="UP000054995">
    <property type="component" value="Unassembled WGS sequence"/>
</dbReference>
<dbReference type="InterPro" id="IPR008942">
    <property type="entry name" value="ENTH_VHS"/>
</dbReference>
<dbReference type="SUPFAM" id="SSF48464">
    <property type="entry name" value="ENTH/VHS domain"/>
    <property type="match status" value="1"/>
</dbReference>
<organism evidence="2 3">
    <name type="scientific">Trichinella pseudospiralis</name>
    <name type="common">Parasitic roundworm</name>
    <dbReference type="NCBI Taxonomy" id="6337"/>
    <lineage>
        <taxon>Eukaryota</taxon>
        <taxon>Metazoa</taxon>
        <taxon>Ecdysozoa</taxon>
        <taxon>Nematoda</taxon>
        <taxon>Enoplea</taxon>
        <taxon>Dorylaimia</taxon>
        <taxon>Trichinellida</taxon>
        <taxon>Trichinellidae</taxon>
        <taxon>Trichinella</taxon>
    </lineage>
</organism>
<dbReference type="GO" id="GO:0000993">
    <property type="term" value="F:RNA polymerase II complex binding"/>
    <property type="evidence" value="ECO:0007669"/>
    <property type="project" value="TreeGrafter"/>
</dbReference>
<accession>A0A0V1G6F0</accession>
<dbReference type="Gene3D" id="1.25.40.90">
    <property type="match status" value="1"/>
</dbReference>
<dbReference type="PROSITE" id="PS51391">
    <property type="entry name" value="CID"/>
    <property type="match status" value="1"/>
</dbReference>
<dbReference type="PANTHER" id="PTHR12460:SF0">
    <property type="entry name" value="CID DOMAIN-CONTAINING PROTEIN-RELATED"/>
    <property type="match status" value="1"/>
</dbReference>
<dbReference type="Pfam" id="PF16566">
    <property type="entry name" value="CREPT"/>
    <property type="match status" value="1"/>
</dbReference>
<dbReference type="InterPro" id="IPR006569">
    <property type="entry name" value="CID_dom"/>
</dbReference>
<comment type="caution">
    <text evidence="2">The sequence shown here is derived from an EMBL/GenBank/DDBJ whole genome shotgun (WGS) entry which is preliminary data.</text>
</comment>
<evidence type="ECO:0000313" key="2">
    <source>
        <dbReference type="EMBL" id="KRY93745.1"/>
    </source>
</evidence>
<keyword evidence="3" id="KW-1185">Reference proteome</keyword>
<gene>
    <name evidence="2" type="primary">Rprd1a</name>
    <name evidence="2" type="ORF">T4D_515</name>
</gene>
<proteinExistence type="predicted"/>
<sequence length="399" mass="46137">MLNLNKNDKWFKDSLPLDDSCKIIINHIFTIVIKAVTSLKKECDAAKQKIFFRKAKSGYKMSTFPEMKFRDKLAELRQSQQSVQTLSLWVIHHRKNDKEIARLWLETVLKERRPTKLLSLFYLVNDVVQNSRRKHAAFLEHFRNVLDAAFAHAVPLFDSEDLKRLVHILDIWQERSVYQLDVIQSWRSVLSAPREEALAASVPKALEGEPLTPLMSPEPLSTHFDEKSILNCNQFANDDRNDETRLHVITLVTDVIDFLTKLKNAPSSDAFTRQSIAALPADLCNLQKIRSITDSQELDKHLTIAEQAQHMVNEYVKRLSDEMELRSKMMNILENLTEILRKRADEGAEKYAQLMNLAVDIDSKCNALQQHYQSLPVISTENIVFEERQMPTVNDLIEK</sequence>
<protein>
    <submittedName>
        <fullName evidence="2">Regulation of nuclear pre-mRNA domain-containing protein 1A</fullName>
    </submittedName>
</protein>
<feature type="domain" description="CID" evidence="1">
    <location>
        <begin position="61"/>
        <end position="194"/>
    </location>
</feature>
<name>A0A0V1G6F0_TRIPS</name>
<dbReference type="CDD" id="cd17002">
    <property type="entry name" value="CID_RPRD1"/>
    <property type="match status" value="1"/>
</dbReference>
<evidence type="ECO:0000259" key="1">
    <source>
        <dbReference type="PROSITE" id="PS51391"/>
    </source>
</evidence>
<dbReference type="PANTHER" id="PTHR12460">
    <property type="entry name" value="CYCLIN-DEPENDENT KINASE INHIBITOR-RELATED PROTEIN"/>
    <property type="match status" value="1"/>
</dbReference>
<evidence type="ECO:0000313" key="3">
    <source>
        <dbReference type="Proteomes" id="UP000054995"/>
    </source>
</evidence>
<dbReference type="AlphaFoldDB" id="A0A0V1G6F0"/>
<dbReference type="SMART" id="SM00582">
    <property type="entry name" value="RPR"/>
    <property type="match status" value="1"/>
</dbReference>
<dbReference type="Gene3D" id="6.10.250.2560">
    <property type="match status" value="1"/>
</dbReference>